<evidence type="ECO:0000313" key="4">
    <source>
        <dbReference type="EMBL" id="TYG46112.1"/>
    </source>
</evidence>
<protein>
    <recommendedName>
        <fullName evidence="6">Pentatricopeptide repeat-containing protein</fullName>
    </recommendedName>
</protein>
<sequence>MFRHTFHSYSAMSHFLIAHNMFPQARFLLNFVVSRKGKGSASSVWALVLETKGTHQCNFVFDSLMIAYIDLGFFFFSDAIQCFGLVRNHKLRVPFRGCQYLLDRMMKISSLIVSLGFYMEILEYGFPPNMYSFNILMNKLCREDLIKDVQIVFDEIERRGLNASIVSFNTFFQQIL</sequence>
<feature type="repeat" description="PPR" evidence="2">
    <location>
        <begin position="129"/>
        <end position="163"/>
    </location>
</feature>
<accession>A0A5D2ASF2</accession>
<dbReference type="PROSITE" id="PS51375">
    <property type="entry name" value="PPR"/>
    <property type="match status" value="1"/>
</dbReference>
<keyword evidence="3" id="KW-1133">Transmembrane helix</keyword>
<evidence type="ECO:0000313" key="5">
    <source>
        <dbReference type="Proteomes" id="UP000323506"/>
    </source>
</evidence>
<evidence type="ECO:0008006" key="6">
    <source>
        <dbReference type="Google" id="ProtNLM"/>
    </source>
</evidence>
<feature type="transmembrane region" description="Helical" evidence="3">
    <location>
        <begin position="65"/>
        <end position="87"/>
    </location>
</feature>
<keyword evidence="1" id="KW-0677">Repeat</keyword>
<evidence type="ECO:0000256" key="1">
    <source>
        <dbReference type="ARBA" id="ARBA00022737"/>
    </source>
</evidence>
<proteinExistence type="predicted"/>
<dbReference type="EMBL" id="CM017711">
    <property type="protein sequence ID" value="TYG46112.1"/>
    <property type="molecule type" value="Genomic_DNA"/>
</dbReference>
<dbReference type="Gene3D" id="1.25.40.10">
    <property type="entry name" value="Tetratricopeptide repeat domain"/>
    <property type="match status" value="1"/>
</dbReference>
<dbReference type="Proteomes" id="UP000323506">
    <property type="component" value="Chromosome D11"/>
</dbReference>
<name>A0A5D2ASF2_GOSDA</name>
<evidence type="ECO:0000256" key="2">
    <source>
        <dbReference type="PROSITE-ProRule" id="PRU00708"/>
    </source>
</evidence>
<reference evidence="4 5" key="1">
    <citation type="submission" date="2019-06" db="EMBL/GenBank/DDBJ databases">
        <title>WGS assembly of Gossypium darwinii.</title>
        <authorList>
            <person name="Chen Z.J."/>
            <person name="Sreedasyam A."/>
            <person name="Ando A."/>
            <person name="Song Q."/>
            <person name="De L."/>
            <person name="Hulse-Kemp A."/>
            <person name="Ding M."/>
            <person name="Ye W."/>
            <person name="Kirkbride R."/>
            <person name="Jenkins J."/>
            <person name="Plott C."/>
            <person name="Lovell J."/>
            <person name="Lin Y.-M."/>
            <person name="Vaughn R."/>
            <person name="Liu B."/>
            <person name="Li W."/>
            <person name="Simpson S."/>
            <person name="Scheffler B."/>
            <person name="Saski C."/>
            <person name="Grover C."/>
            <person name="Hu G."/>
            <person name="Conover J."/>
            <person name="Carlson J."/>
            <person name="Shu S."/>
            <person name="Boston L."/>
            <person name="Williams M."/>
            <person name="Peterson D."/>
            <person name="Mcgee K."/>
            <person name="Jones D."/>
            <person name="Wendel J."/>
            <person name="Stelly D."/>
            <person name="Grimwood J."/>
            <person name="Schmutz J."/>
        </authorList>
    </citation>
    <scope>NUCLEOTIDE SEQUENCE [LARGE SCALE GENOMIC DNA]</scope>
    <source>
        <strain evidence="4">1808015.09</strain>
    </source>
</reference>
<dbReference type="InterPro" id="IPR002885">
    <property type="entry name" value="PPR_rpt"/>
</dbReference>
<keyword evidence="3" id="KW-0812">Transmembrane</keyword>
<dbReference type="AlphaFoldDB" id="A0A5D2ASF2"/>
<keyword evidence="5" id="KW-1185">Reference proteome</keyword>
<dbReference type="InterPro" id="IPR011990">
    <property type="entry name" value="TPR-like_helical_dom_sf"/>
</dbReference>
<evidence type="ECO:0000256" key="3">
    <source>
        <dbReference type="SAM" id="Phobius"/>
    </source>
</evidence>
<keyword evidence="3" id="KW-0472">Membrane</keyword>
<gene>
    <name evidence="4" type="ORF">ES288_D11G230200v1</name>
</gene>
<organism evidence="4 5">
    <name type="scientific">Gossypium darwinii</name>
    <name type="common">Darwin's cotton</name>
    <name type="synonym">Gossypium barbadense var. darwinii</name>
    <dbReference type="NCBI Taxonomy" id="34276"/>
    <lineage>
        <taxon>Eukaryota</taxon>
        <taxon>Viridiplantae</taxon>
        <taxon>Streptophyta</taxon>
        <taxon>Embryophyta</taxon>
        <taxon>Tracheophyta</taxon>
        <taxon>Spermatophyta</taxon>
        <taxon>Magnoliopsida</taxon>
        <taxon>eudicotyledons</taxon>
        <taxon>Gunneridae</taxon>
        <taxon>Pentapetalae</taxon>
        <taxon>rosids</taxon>
        <taxon>malvids</taxon>
        <taxon>Malvales</taxon>
        <taxon>Malvaceae</taxon>
        <taxon>Malvoideae</taxon>
        <taxon>Gossypium</taxon>
    </lineage>
</organism>